<accession>A0A285EEF8</accession>
<dbReference type="RefSeq" id="WP_245853896.1">
    <property type="nucleotide sequence ID" value="NZ_OBDO01000006.1"/>
</dbReference>
<name>A0A285EEF8_9ACTN</name>
<evidence type="ECO:0000313" key="2">
    <source>
        <dbReference type="Proteomes" id="UP000219514"/>
    </source>
</evidence>
<dbReference type="Proteomes" id="UP000219514">
    <property type="component" value="Unassembled WGS sequence"/>
</dbReference>
<gene>
    <name evidence="1" type="ORF">SAMN06893097_106193</name>
</gene>
<proteinExistence type="predicted"/>
<dbReference type="EMBL" id="OBDO01000006">
    <property type="protein sequence ID" value="SNX97243.1"/>
    <property type="molecule type" value="Genomic_DNA"/>
</dbReference>
<sequence length="58" mass="6289">MCALGHLGHSSYAITANTRPRVVPFGAKTAQAVDRYLRVRALHPYAGPRYCCSVSAAR</sequence>
<evidence type="ECO:0000313" key="1">
    <source>
        <dbReference type="EMBL" id="SNX97243.1"/>
    </source>
</evidence>
<protein>
    <submittedName>
        <fullName evidence="1">Uncharacterized protein</fullName>
    </submittedName>
</protein>
<keyword evidence="2" id="KW-1185">Reference proteome</keyword>
<dbReference type="AlphaFoldDB" id="A0A285EEF8"/>
<organism evidence="1 2">
    <name type="scientific">Geodermatophilus sabuli</name>
    <dbReference type="NCBI Taxonomy" id="1564158"/>
    <lineage>
        <taxon>Bacteria</taxon>
        <taxon>Bacillati</taxon>
        <taxon>Actinomycetota</taxon>
        <taxon>Actinomycetes</taxon>
        <taxon>Geodermatophilales</taxon>
        <taxon>Geodermatophilaceae</taxon>
        <taxon>Geodermatophilus</taxon>
    </lineage>
</organism>
<reference evidence="1 2" key="1">
    <citation type="submission" date="2017-09" db="EMBL/GenBank/DDBJ databases">
        <authorList>
            <person name="Ehlers B."/>
            <person name="Leendertz F.H."/>
        </authorList>
    </citation>
    <scope>NUCLEOTIDE SEQUENCE [LARGE SCALE GENOMIC DNA]</scope>
    <source>
        <strain evidence="1 2">DSM 46844</strain>
    </source>
</reference>